<dbReference type="HOGENOM" id="CLU_667050_0_0_0"/>
<dbReference type="RefSeq" id="WP_015248868.1">
    <property type="nucleotide sequence ID" value="NC_019892.1"/>
</dbReference>
<dbReference type="AlphaFoldDB" id="L0DLS4"/>
<accession>L0DLS4</accession>
<sequence length="447" mass="49842">MLKVSRREMLTALGVTGMAGLIHARNHFKSKALFQPTPRETLRGWVRREPVLIEHSPAPELVSDDQLLDVLRMARPYSNTQLDTIPFTIHALRFWGPKAEFPRTLEEPAYEDHFGLSSAEMIAILLDTRTFVERTGRELSAVLVPSPFGIRVLSNTDTVYGWREASAHIDEIPCELGEIGLPSTTPLIAKGGIAGTVADLITDAMTRISQDVEMEWTASALSLYVATRARWKNRQGQEWSLNEVALHLLRKSIGHGACMGLHSAYSLVLMLRTHEKVPFLTDTTVRDVRNHLLDITRHLVTTQHDDGSWGVDWYDDAHAPKPPYLDSRINAIAATGHQLEWLAVAPPTLRPNREVLARAITFLARTIPAMEDVLLGDFHNYPPVSHAARALSLFKGVEPYAFYSTRAVRSEQPTPTGNSLPHHSHDRLHGCLIATCGLSGRWPDALI</sequence>
<evidence type="ECO:0000313" key="2">
    <source>
        <dbReference type="Proteomes" id="UP000010798"/>
    </source>
</evidence>
<name>L0DLS4_SINAD</name>
<dbReference type="KEGG" id="saci:Sinac_5638"/>
<dbReference type="STRING" id="886293.Sinac_5638"/>
<reference evidence="1 2" key="1">
    <citation type="submission" date="2012-02" db="EMBL/GenBank/DDBJ databases">
        <title>Complete sequence of chromosome of Singulisphaera acidiphila DSM 18658.</title>
        <authorList>
            <consortium name="US DOE Joint Genome Institute (JGI-PGF)"/>
            <person name="Lucas S."/>
            <person name="Copeland A."/>
            <person name="Lapidus A."/>
            <person name="Glavina del Rio T."/>
            <person name="Dalin E."/>
            <person name="Tice H."/>
            <person name="Bruce D."/>
            <person name="Goodwin L."/>
            <person name="Pitluck S."/>
            <person name="Peters L."/>
            <person name="Ovchinnikova G."/>
            <person name="Chertkov O."/>
            <person name="Kyrpides N."/>
            <person name="Mavromatis K."/>
            <person name="Ivanova N."/>
            <person name="Brettin T."/>
            <person name="Detter J.C."/>
            <person name="Han C."/>
            <person name="Larimer F."/>
            <person name="Land M."/>
            <person name="Hauser L."/>
            <person name="Markowitz V."/>
            <person name="Cheng J.-F."/>
            <person name="Hugenholtz P."/>
            <person name="Woyke T."/>
            <person name="Wu D."/>
            <person name="Tindall B."/>
            <person name="Pomrenke H."/>
            <person name="Brambilla E."/>
            <person name="Klenk H.-P."/>
            <person name="Eisen J.A."/>
        </authorList>
    </citation>
    <scope>NUCLEOTIDE SEQUENCE [LARGE SCALE GENOMIC DNA]</scope>
    <source>
        <strain evidence="2">ATCC BAA-1392 / DSM 18658 / VKM B-2454 / MOB10</strain>
    </source>
</reference>
<proteinExistence type="predicted"/>
<dbReference type="Proteomes" id="UP000010798">
    <property type="component" value="Chromosome"/>
</dbReference>
<protein>
    <submittedName>
        <fullName evidence="1">Uncharacterized protein</fullName>
    </submittedName>
</protein>
<gene>
    <name evidence="1" type="ordered locus">Sinac_5638</name>
</gene>
<dbReference type="eggNOG" id="ENOG5030XI3">
    <property type="taxonomic scope" value="Bacteria"/>
</dbReference>
<keyword evidence="2" id="KW-1185">Reference proteome</keyword>
<dbReference type="EMBL" id="CP003364">
    <property type="protein sequence ID" value="AGA29770.1"/>
    <property type="molecule type" value="Genomic_DNA"/>
</dbReference>
<organism evidence="1 2">
    <name type="scientific">Singulisphaera acidiphila (strain ATCC BAA-1392 / DSM 18658 / VKM B-2454 / MOB10)</name>
    <dbReference type="NCBI Taxonomy" id="886293"/>
    <lineage>
        <taxon>Bacteria</taxon>
        <taxon>Pseudomonadati</taxon>
        <taxon>Planctomycetota</taxon>
        <taxon>Planctomycetia</taxon>
        <taxon>Isosphaerales</taxon>
        <taxon>Isosphaeraceae</taxon>
        <taxon>Singulisphaera</taxon>
    </lineage>
</organism>
<evidence type="ECO:0000313" key="1">
    <source>
        <dbReference type="EMBL" id="AGA29770.1"/>
    </source>
</evidence>
<dbReference type="OrthoDB" id="208668at2"/>